<evidence type="ECO:0000256" key="3">
    <source>
        <dbReference type="ARBA" id="ARBA00022490"/>
    </source>
</evidence>
<evidence type="ECO:0000313" key="5">
    <source>
        <dbReference type="Proteomes" id="UP000515140"/>
    </source>
</evidence>
<reference evidence="6" key="1">
    <citation type="submission" date="2025-08" db="UniProtKB">
        <authorList>
            <consortium name="RefSeq"/>
        </authorList>
    </citation>
    <scope>IDENTIFICATION</scope>
    <source>
        <tissue evidence="6">Spleen</tissue>
    </source>
</reference>
<dbReference type="Proteomes" id="UP000515140">
    <property type="component" value="Unplaced"/>
</dbReference>
<evidence type="ECO:0000256" key="1">
    <source>
        <dbReference type="ARBA" id="ARBA00004184"/>
    </source>
</evidence>
<dbReference type="Pfam" id="PF00620">
    <property type="entry name" value="RhoGAP"/>
    <property type="match status" value="1"/>
</dbReference>
<dbReference type="SMART" id="SM00324">
    <property type="entry name" value="RhoGAP"/>
    <property type="match status" value="1"/>
</dbReference>
<evidence type="ECO:0000256" key="2">
    <source>
        <dbReference type="ARBA" id="ARBA00004496"/>
    </source>
</evidence>
<dbReference type="Gene3D" id="1.10.555.10">
    <property type="entry name" value="Rho GTPase activation protein"/>
    <property type="match status" value="1"/>
</dbReference>
<evidence type="ECO:0000259" key="4">
    <source>
        <dbReference type="PROSITE" id="PS50238"/>
    </source>
</evidence>
<dbReference type="InterPro" id="IPR008936">
    <property type="entry name" value="Rho_GTPase_activation_prot"/>
</dbReference>
<protein>
    <submittedName>
        <fullName evidence="6">Rho GTPase-activating protein 21-like isoform X1</fullName>
    </submittedName>
</protein>
<proteinExistence type="predicted"/>
<accession>A0A6P5JI55</accession>
<keyword evidence="5" id="KW-1185">Reference proteome</keyword>
<keyword evidence="3" id="KW-0963">Cytoplasm</keyword>
<gene>
    <name evidence="6" type="primary">LOC110202245</name>
</gene>
<dbReference type="PANTHER" id="PTHR23175">
    <property type="entry name" value="PDZ DOMAIN-CONTAINING PROTEIN"/>
    <property type="match status" value="1"/>
</dbReference>
<dbReference type="GO" id="GO:0051645">
    <property type="term" value="P:Golgi localization"/>
    <property type="evidence" value="ECO:0007669"/>
    <property type="project" value="TreeGrafter"/>
</dbReference>
<dbReference type="InParanoid" id="A0A6P5JI55"/>
<dbReference type="GO" id="GO:0012505">
    <property type="term" value="C:endomembrane system"/>
    <property type="evidence" value="ECO:0007669"/>
    <property type="project" value="UniProtKB-SubCell"/>
</dbReference>
<dbReference type="InterPro" id="IPR000198">
    <property type="entry name" value="RhoGAP_dom"/>
</dbReference>
<dbReference type="KEGG" id="pcw:110202245"/>
<comment type="subcellular location">
    <subcellularLocation>
        <location evidence="2">Cytoplasm</location>
    </subcellularLocation>
    <subcellularLocation>
        <location evidence="1">Endomembrane system</location>
        <topology evidence="1">Peripheral membrane protein</topology>
    </subcellularLocation>
</comment>
<dbReference type="GO" id="GO:0005737">
    <property type="term" value="C:cytoplasm"/>
    <property type="evidence" value="ECO:0007669"/>
    <property type="project" value="UniProtKB-SubCell"/>
</dbReference>
<dbReference type="PANTHER" id="PTHR23175:SF16">
    <property type="entry name" value="RHO GTPASE-ACTIVATING PROTEIN 21"/>
    <property type="match status" value="1"/>
</dbReference>
<name>A0A6P5JI55_PHACI</name>
<sequence length="257" mass="29164">MKLTRCMRVFNGIKRLFTRKRKRRDEPTSPSIDQDVAHIPASAVISASTSHVPTRAQIPPSLPSSAPLICCQLSHDHDDTSPPEGTWRKGIANVKNKTLPKKPVGTFGVTLGDCLPAHTNPYIPRIVEICCQLIKERGLHHTGIYRVPGNHAAIYRMQEELSKGMADINLQDDKWQDLNVISSLLKLFFRKLPEPLFTNDKYEDFIAAIRKEDPLERLKTLKRLIHDLPEHHYETLKFLSAHLKTVAENSEKNKVGK</sequence>
<dbReference type="PROSITE" id="PS50238">
    <property type="entry name" value="RHOGAP"/>
    <property type="match status" value="1"/>
</dbReference>
<evidence type="ECO:0000313" key="6">
    <source>
        <dbReference type="RefSeq" id="XP_020833910.1"/>
    </source>
</evidence>
<dbReference type="SUPFAM" id="SSF48350">
    <property type="entry name" value="GTPase activation domain, GAP"/>
    <property type="match status" value="1"/>
</dbReference>
<organism evidence="5 6">
    <name type="scientific">Phascolarctos cinereus</name>
    <name type="common">Koala</name>
    <dbReference type="NCBI Taxonomy" id="38626"/>
    <lineage>
        <taxon>Eukaryota</taxon>
        <taxon>Metazoa</taxon>
        <taxon>Chordata</taxon>
        <taxon>Craniata</taxon>
        <taxon>Vertebrata</taxon>
        <taxon>Euteleostomi</taxon>
        <taxon>Mammalia</taxon>
        <taxon>Metatheria</taxon>
        <taxon>Diprotodontia</taxon>
        <taxon>Phascolarctidae</taxon>
        <taxon>Phascolarctos</taxon>
    </lineage>
</organism>
<dbReference type="GO" id="GO:0007165">
    <property type="term" value="P:signal transduction"/>
    <property type="evidence" value="ECO:0007669"/>
    <property type="project" value="InterPro"/>
</dbReference>
<dbReference type="AlphaFoldDB" id="A0A6P5JI55"/>
<feature type="domain" description="Rho-GAP" evidence="4">
    <location>
        <begin position="109"/>
        <end position="257"/>
    </location>
</feature>
<dbReference type="RefSeq" id="XP_020833910.1">
    <property type="nucleotide sequence ID" value="XM_020978251.1"/>
</dbReference>
<dbReference type="GeneID" id="110202245"/>